<feature type="compositionally biased region" description="Polar residues" evidence="1">
    <location>
        <begin position="408"/>
        <end position="434"/>
    </location>
</feature>
<accession>A0AAN6H508</accession>
<feature type="region of interest" description="Disordered" evidence="1">
    <location>
        <begin position="757"/>
        <end position="776"/>
    </location>
</feature>
<gene>
    <name evidence="2" type="ORF">LTR91_024068</name>
</gene>
<feature type="region of interest" description="Disordered" evidence="1">
    <location>
        <begin position="203"/>
        <end position="245"/>
    </location>
</feature>
<organism evidence="2 3">
    <name type="scientific">Friedmanniomyces endolithicus</name>
    <dbReference type="NCBI Taxonomy" id="329885"/>
    <lineage>
        <taxon>Eukaryota</taxon>
        <taxon>Fungi</taxon>
        <taxon>Dikarya</taxon>
        <taxon>Ascomycota</taxon>
        <taxon>Pezizomycotina</taxon>
        <taxon>Dothideomycetes</taxon>
        <taxon>Dothideomycetidae</taxon>
        <taxon>Mycosphaerellales</taxon>
        <taxon>Teratosphaeriaceae</taxon>
        <taxon>Friedmanniomyces</taxon>
    </lineage>
</organism>
<dbReference type="Proteomes" id="UP001175353">
    <property type="component" value="Unassembled WGS sequence"/>
</dbReference>
<reference evidence="2" key="1">
    <citation type="submission" date="2023-06" db="EMBL/GenBank/DDBJ databases">
        <title>Black Yeasts Isolated from many extreme environments.</title>
        <authorList>
            <person name="Coleine C."/>
            <person name="Stajich J.E."/>
            <person name="Selbmann L."/>
        </authorList>
    </citation>
    <scope>NUCLEOTIDE SEQUENCE</scope>
    <source>
        <strain evidence="2">CCFEE 5200</strain>
    </source>
</reference>
<sequence>MIKTHKPRGHFWTCPSLFQQSKEIRNLSFEDLTPPALKVLAPDSDDDLQPKHRASKRRRVERLAEELLNGQPLVVSCVRPHPSDLKGSIQGNERARTSGSYVLPVVELPDDGLLWADVSDLYDSPGKREEAPQPKAPNSSKQSKAQRKAVIATIETVTEEQASSACKQVRQVKIVKISSDPSAEAVEQAAALRDRRLQRLTTGTLRLPSDIPTDSTDRSNDVELSSDEDTATRSRRTKDRKPRSMEWLLRRQTRLHELGADESMDELNRSMVETPCRPSQLPRQAHPEVPSAHYTAADDDNYESSARDACHASSLAHVSEIAPERLSLGTCQGERTCSPGAFDQEVHHVDDASRDEAPLVRGSYHAAPEVTGVEPASETIAPLEASEGDSPTRLLRRQGIHAAPPRSWTATNEITPAKQSPSSVKISRSATSPEASVRHTSKVAKGRRGKSAGSQTVQAAQIESRRRSAPTATQELYAQTVEADGTPFMFRKRTETIAGGTSREAKATTRSSKQRRPAVFMLSEDGRLKTLGNIKGDAELVSKGAPILDLSFGNDSFVPKLNLALTDEHLNAVLPSEPSSARRSSAIKRAIRRELEDSGAEILRLDDEPASSQVEGTVQAQAQFVRAVDIARLGDHADHMEETEDQGHADEVAQTQWPGTQALLHQAREDFFRSPGKVHNATGAEEAGTPDPSEVFAASAPQSNLREPLRVLSQEAALPLPSTQAMVEAWSPWSPVKKSTAITARINGPSPTIAKLRKPSKPGGHTLSVGDGERRRSSLRFSTSAIESPSMHIPFTVTKPASLESGTKQSVSFSPQTADSPSIRLPISVNMPHSKEQRSFLSSVTHVATPRSILRRSRGSQEHTVDGEMSQADDPTAMMQASEPAVLDASVDIPTGPMASSVQYAQRSLFRDDSNVQDTVDELTLTVLGLEDDWRLS</sequence>
<feature type="region of interest" description="Disordered" evidence="1">
    <location>
        <begin position="675"/>
        <end position="698"/>
    </location>
</feature>
<evidence type="ECO:0000313" key="2">
    <source>
        <dbReference type="EMBL" id="KAK0953025.1"/>
    </source>
</evidence>
<feature type="compositionally biased region" description="Polar residues" evidence="1">
    <location>
        <begin position="452"/>
        <end position="461"/>
    </location>
</feature>
<feature type="region of interest" description="Disordered" evidence="1">
    <location>
        <begin position="123"/>
        <end position="146"/>
    </location>
</feature>
<feature type="compositionally biased region" description="Basic residues" evidence="1">
    <location>
        <begin position="439"/>
        <end position="450"/>
    </location>
</feature>
<evidence type="ECO:0000313" key="3">
    <source>
        <dbReference type="Proteomes" id="UP001175353"/>
    </source>
</evidence>
<feature type="region of interest" description="Disordered" evidence="1">
    <location>
        <begin position="401"/>
        <end position="472"/>
    </location>
</feature>
<name>A0AAN6H508_9PEZI</name>
<evidence type="ECO:0000256" key="1">
    <source>
        <dbReference type="SAM" id="MobiDB-lite"/>
    </source>
</evidence>
<dbReference type="AlphaFoldDB" id="A0AAN6H508"/>
<comment type="caution">
    <text evidence="2">The sequence shown here is derived from an EMBL/GenBank/DDBJ whole genome shotgun (WGS) entry which is preliminary data.</text>
</comment>
<dbReference type="EMBL" id="JAUJLE010000575">
    <property type="protein sequence ID" value="KAK0953025.1"/>
    <property type="molecule type" value="Genomic_DNA"/>
</dbReference>
<proteinExistence type="predicted"/>
<keyword evidence="3" id="KW-1185">Reference proteome</keyword>
<protein>
    <submittedName>
        <fullName evidence="2">Uncharacterized protein</fullName>
    </submittedName>
</protein>